<feature type="transmembrane region" description="Helical" evidence="7">
    <location>
        <begin position="236"/>
        <end position="258"/>
    </location>
</feature>
<dbReference type="SUPFAM" id="SSF161098">
    <property type="entry name" value="MetI-like"/>
    <property type="match status" value="1"/>
</dbReference>
<keyword evidence="5 7" id="KW-1133">Transmembrane helix</keyword>
<evidence type="ECO:0000256" key="3">
    <source>
        <dbReference type="ARBA" id="ARBA00022475"/>
    </source>
</evidence>
<evidence type="ECO:0000256" key="2">
    <source>
        <dbReference type="ARBA" id="ARBA00022448"/>
    </source>
</evidence>
<name>A0A6J5ZBZ1_9ZZZZ</name>
<reference evidence="9" key="1">
    <citation type="submission" date="2020-05" db="EMBL/GenBank/DDBJ databases">
        <authorList>
            <person name="Chiriac C."/>
            <person name="Salcher M."/>
            <person name="Ghai R."/>
            <person name="Kavagutti S V."/>
        </authorList>
    </citation>
    <scope>NUCLEOTIDE SEQUENCE</scope>
</reference>
<feature type="transmembrane region" description="Helical" evidence="7">
    <location>
        <begin position="292"/>
        <end position="312"/>
    </location>
</feature>
<keyword evidence="2" id="KW-0813">Transport</keyword>
<keyword evidence="3" id="KW-1003">Cell membrane</keyword>
<keyword evidence="6 7" id="KW-0472">Membrane</keyword>
<evidence type="ECO:0000259" key="8">
    <source>
        <dbReference type="PROSITE" id="PS50928"/>
    </source>
</evidence>
<accession>A0A6J5ZBZ1</accession>
<evidence type="ECO:0000256" key="7">
    <source>
        <dbReference type="SAM" id="Phobius"/>
    </source>
</evidence>
<feature type="transmembrane region" description="Helical" evidence="7">
    <location>
        <begin position="157"/>
        <end position="180"/>
    </location>
</feature>
<proteinExistence type="predicted"/>
<evidence type="ECO:0000256" key="6">
    <source>
        <dbReference type="ARBA" id="ARBA00023136"/>
    </source>
</evidence>
<feature type="transmembrane region" description="Helical" evidence="7">
    <location>
        <begin position="61"/>
        <end position="83"/>
    </location>
</feature>
<dbReference type="InterPro" id="IPR000515">
    <property type="entry name" value="MetI-like"/>
</dbReference>
<sequence length="326" mass="34473">MPAPSPDDAGRPAKDSVFAASGDLATEVTRIADGDSQNLASLHALDPDQVDGARPKKRLGWFFWIAAGFFILVVVLAITAPWLPIKNPAKIVARPRIAPCPQFWFGTDALGRDIFCRVIWGARASLAVGFLSILFGGVVGTAVGVAAGYLRGKTETVLMVAMDVLLSFPALLLALAIVNFTNSKTILTVSIALGIVAVAPTARLVRANALIYGQREFVTAARSLGASHMRILRREILPNIIPPLLSFSIIAIAVAMVAEGGLSFLGLSIDAASTATWGNMIVSGKPALENGAPWISLIPSAVLFLTVLALNFSGDRIREYTDVKEG</sequence>
<evidence type="ECO:0000256" key="5">
    <source>
        <dbReference type="ARBA" id="ARBA00022989"/>
    </source>
</evidence>
<dbReference type="CDD" id="cd06261">
    <property type="entry name" value="TM_PBP2"/>
    <property type="match status" value="1"/>
</dbReference>
<keyword evidence="4 7" id="KW-0812">Transmembrane</keyword>
<evidence type="ECO:0000256" key="1">
    <source>
        <dbReference type="ARBA" id="ARBA00004651"/>
    </source>
</evidence>
<dbReference type="AlphaFoldDB" id="A0A6J5ZBZ1"/>
<dbReference type="InterPro" id="IPR050366">
    <property type="entry name" value="BP-dependent_transpt_permease"/>
</dbReference>
<dbReference type="Pfam" id="PF00528">
    <property type="entry name" value="BPD_transp_1"/>
    <property type="match status" value="1"/>
</dbReference>
<dbReference type="Gene3D" id="1.10.3720.10">
    <property type="entry name" value="MetI-like"/>
    <property type="match status" value="1"/>
</dbReference>
<dbReference type="GO" id="GO:0005886">
    <property type="term" value="C:plasma membrane"/>
    <property type="evidence" value="ECO:0007669"/>
    <property type="project" value="UniProtKB-SubCell"/>
</dbReference>
<dbReference type="PROSITE" id="PS50928">
    <property type="entry name" value="ABC_TM1"/>
    <property type="match status" value="1"/>
</dbReference>
<evidence type="ECO:0000256" key="4">
    <source>
        <dbReference type="ARBA" id="ARBA00022692"/>
    </source>
</evidence>
<dbReference type="PANTHER" id="PTHR43386:SF1">
    <property type="entry name" value="D,D-DIPEPTIDE TRANSPORT SYSTEM PERMEASE PROTEIN DDPC-RELATED"/>
    <property type="match status" value="1"/>
</dbReference>
<protein>
    <submittedName>
        <fullName evidence="9">Unannotated protein</fullName>
    </submittedName>
</protein>
<evidence type="ECO:0000313" key="9">
    <source>
        <dbReference type="EMBL" id="CAB4337940.1"/>
    </source>
</evidence>
<organism evidence="9">
    <name type="scientific">freshwater metagenome</name>
    <dbReference type="NCBI Taxonomy" id="449393"/>
    <lineage>
        <taxon>unclassified sequences</taxon>
        <taxon>metagenomes</taxon>
        <taxon>ecological metagenomes</taxon>
    </lineage>
</organism>
<dbReference type="GO" id="GO:0055085">
    <property type="term" value="P:transmembrane transport"/>
    <property type="evidence" value="ECO:0007669"/>
    <property type="project" value="InterPro"/>
</dbReference>
<dbReference type="PANTHER" id="PTHR43386">
    <property type="entry name" value="OLIGOPEPTIDE TRANSPORT SYSTEM PERMEASE PROTEIN APPC"/>
    <property type="match status" value="1"/>
</dbReference>
<feature type="domain" description="ABC transmembrane type-1" evidence="8">
    <location>
        <begin position="122"/>
        <end position="314"/>
    </location>
</feature>
<dbReference type="InterPro" id="IPR035906">
    <property type="entry name" value="MetI-like_sf"/>
</dbReference>
<dbReference type="EMBL" id="CAESAL010000018">
    <property type="protein sequence ID" value="CAB4337940.1"/>
    <property type="molecule type" value="Genomic_DNA"/>
</dbReference>
<gene>
    <name evidence="9" type="ORF">UFOPK3331_00730</name>
</gene>
<comment type="subcellular location">
    <subcellularLocation>
        <location evidence="1">Cell membrane</location>
        <topology evidence="1">Multi-pass membrane protein</topology>
    </subcellularLocation>
</comment>
<feature type="transmembrane region" description="Helical" evidence="7">
    <location>
        <begin position="127"/>
        <end position="150"/>
    </location>
</feature>